<gene>
    <name evidence="2" type="ORF">A5N45_01535</name>
</gene>
<evidence type="ECO:0000313" key="3">
    <source>
        <dbReference type="Proteomes" id="UP000214939"/>
    </source>
</evidence>
<protein>
    <submittedName>
        <fullName evidence="2">Polysaccharide polymerase</fullName>
    </submittedName>
</protein>
<feature type="non-terminal residue" evidence="2">
    <location>
        <position position="80"/>
    </location>
</feature>
<dbReference type="Proteomes" id="UP000214939">
    <property type="component" value="Unassembled WGS sequence"/>
</dbReference>
<keyword evidence="1" id="KW-1133">Transmembrane helix</keyword>
<accession>A0AA44MXG5</accession>
<organism evidence="2 3">
    <name type="scientific">Streptococcus pneumoniae</name>
    <dbReference type="NCBI Taxonomy" id="1313"/>
    <lineage>
        <taxon>Bacteria</taxon>
        <taxon>Bacillati</taxon>
        <taxon>Bacillota</taxon>
        <taxon>Bacilli</taxon>
        <taxon>Lactobacillales</taxon>
        <taxon>Streptococcaceae</taxon>
        <taxon>Streptococcus</taxon>
    </lineage>
</organism>
<name>A0AA44MXG5_STREE</name>
<evidence type="ECO:0000256" key="1">
    <source>
        <dbReference type="SAM" id="Phobius"/>
    </source>
</evidence>
<dbReference type="EMBL" id="NNBW01000016">
    <property type="protein sequence ID" value="OYL31476.1"/>
    <property type="molecule type" value="Genomic_DNA"/>
</dbReference>
<feature type="transmembrane region" description="Helical" evidence="1">
    <location>
        <begin position="55"/>
        <end position="75"/>
    </location>
</feature>
<evidence type="ECO:0000313" key="2">
    <source>
        <dbReference type="EMBL" id="OYL31476.1"/>
    </source>
</evidence>
<proteinExistence type="predicted"/>
<sequence length="80" mass="9665">MKIRIEPQYFLYKYLWLIILLPKQFMQLILFSLIVLILLPVYIKDRQISKIDAPSFYIVLWVMIYSISIIWNFLISGLPI</sequence>
<comment type="caution">
    <text evidence="2">The sequence shown here is derived from an EMBL/GenBank/DDBJ whole genome shotgun (WGS) entry which is preliminary data.</text>
</comment>
<reference evidence="2 3" key="1">
    <citation type="submission" date="2017-07" db="EMBL/GenBank/DDBJ databases">
        <title>Invasive disease caused simultaneously by more than one serotype of Streptococcus pneumoniae, South Africa.</title>
        <authorList>
            <person name="Ndlangisa K."/>
            <person name="Du Plessis M."/>
            <person name="Von Gottberg A."/>
        </authorList>
    </citation>
    <scope>NUCLEOTIDE SEQUENCE [LARGE SCALE GENOMIC DNA]</scope>
    <source>
        <strain evidence="2 3">8227-15B</strain>
    </source>
</reference>
<keyword evidence="1" id="KW-0472">Membrane</keyword>
<dbReference type="AlphaFoldDB" id="A0AA44MXG5"/>
<keyword evidence="1" id="KW-0812">Transmembrane</keyword>
<feature type="transmembrane region" description="Helical" evidence="1">
    <location>
        <begin position="25"/>
        <end position="43"/>
    </location>
</feature>